<comment type="caution">
    <text evidence="7">The sequence shown here is derived from an EMBL/GenBank/DDBJ whole genome shotgun (WGS) entry which is preliminary data.</text>
</comment>
<keyword evidence="5" id="KW-0505">Motor protein</keyword>
<keyword evidence="3" id="KW-0067">ATP-binding</keyword>
<keyword evidence="1" id="KW-0493">Microtubule</keyword>
<sequence length="361" mass="41422">MRLNIELKRVQEELDGFKNFFNMGERDVLMEEIQDLRSQLQYYLDSSCNSSRKQSPLLQLTHSCGTTSTPLCTISESTEASGNEKIEPDGCNWTERESEWIILSEELKLELEASRSLAEKRKVELDSEKKCTEELKEALQTAMQGHARILEQYADLQEKHIGLLARHRKTMDGIEDVKKAAARAGVKGAESKFINSLAAEISALRVDREKERQYWRDENRGLQVQLRDTAEAVQAAGELLVRLKETEEAVATAEQPCLFILQKRACMAEQETEKAYQEIDNLKKNYDREISLLNQLLADSRLPREALTYTVFNVAKTEGGESPTDQRWREEFEPFCNRDDADFSKDTNPSSWFSGYDRCNI</sequence>
<evidence type="ECO:0000256" key="1">
    <source>
        <dbReference type="ARBA" id="ARBA00022701"/>
    </source>
</evidence>
<dbReference type="PANTHER" id="PTHR37739:SF8">
    <property type="entry name" value="KINESIN-LIKE PROTEIN KIN-12D"/>
    <property type="match status" value="1"/>
</dbReference>
<evidence type="ECO:0000256" key="6">
    <source>
        <dbReference type="SAM" id="Coils"/>
    </source>
</evidence>
<dbReference type="GO" id="GO:0005524">
    <property type="term" value="F:ATP binding"/>
    <property type="evidence" value="ECO:0007669"/>
    <property type="project" value="UniProtKB-KW"/>
</dbReference>
<dbReference type="AlphaFoldDB" id="A0A427ARC6"/>
<dbReference type="EMBL" id="AMZH03001593">
    <property type="protein sequence ID" value="RRT78770.1"/>
    <property type="molecule type" value="Genomic_DNA"/>
</dbReference>
<evidence type="ECO:0000256" key="5">
    <source>
        <dbReference type="ARBA" id="ARBA00023175"/>
    </source>
</evidence>
<evidence type="ECO:0000256" key="4">
    <source>
        <dbReference type="ARBA" id="ARBA00023054"/>
    </source>
</evidence>
<gene>
    <name evidence="7" type="ORF">B296_00026621</name>
</gene>
<evidence type="ECO:0000256" key="3">
    <source>
        <dbReference type="ARBA" id="ARBA00022840"/>
    </source>
</evidence>
<feature type="coiled-coil region" evidence="6">
    <location>
        <begin position="269"/>
        <end position="299"/>
    </location>
</feature>
<keyword evidence="2" id="KW-0547">Nucleotide-binding</keyword>
<evidence type="ECO:0000256" key="2">
    <source>
        <dbReference type="ARBA" id="ARBA00022741"/>
    </source>
</evidence>
<dbReference type="PANTHER" id="PTHR37739">
    <property type="entry name" value="KINESIN-LIKE PROTEIN KIN-12D"/>
    <property type="match status" value="1"/>
</dbReference>
<keyword evidence="4 6" id="KW-0175">Coiled coil</keyword>
<evidence type="ECO:0000313" key="7">
    <source>
        <dbReference type="EMBL" id="RRT78770.1"/>
    </source>
</evidence>
<dbReference type="InterPro" id="IPR044986">
    <property type="entry name" value="KIF15/KIN-12"/>
</dbReference>
<organism evidence="7 8">
    <name type="scientific">Ensete ventricosum</name>
    <name type="common">Abyssinian banana</name>
    <name type="synonym">Musa ensete</name>
    <dbReference type="NCBI Taxonomy" id="4639"/>
    <lineage>
        <taxon>Eukaryota</taxon>
        <taxon>Viridiplantae</taxon>
        <taxon>Streptophyta</taxon>
        <taxon>Embryophyta</taxon>
        <taxon>Tracheophyta</taxon>
        <taxon>Spermatophyta</taxon>
        <taxon>Magnoliopsida</taxon>
        <taxon>Liliopsida</taxon>
        <taxon>Zingiberales</taxon>
        <taxon>Musaceae</taxon>
        <taxon>Ensete</taxon>
    </lineage>
</organism>
<dbReference type="Proteomes" id="UP000287651">
    <property type="component" value="Unassembled WGS sequence"/>
</dbReference>
<accession>A0A427ARC6</accession>
<evidence type="ECO:0000313" key="8">
    <source>
        <dbReference type="Proteomes" id="UP000287651"/>
    </source>
</evidence>
<reference evidence="7 8" key="1">
    <citation type="journal article" date="2014" name="Agronomy (Basel)">
        <title>A Draft Genome Sequence for Ensete ventricosum, the Drought-Tolerant Tree Against Hunger.</title>
        <authorList>
            <person name="Harrison J."/>
            <person name="Moore K.A."/>
            <person name="Paszkiewicz K."/>
            <person name="Jones T."/>
            <person name="Grant M."/>
            <person name="Ambacheew D."/>
            <person name="Muzemil S."/>
            <person name="Studholme D.J."/>
        </authorList>
    </citation>
    <scope>NUCLEOTIDE SEQUENCE [LARGE SCALE GENOMIC DNA]</scope>
</reference>
<dbReference type="GO" id="GO:0005874">
    <property type="term" value="C:microtubule"/>
    <property type="evidence" value="ECO:0007669"/>
    <property type="project" value="UniProtKB-KW"/>
</dbReference>
<name>A0A427ARC6_ENSVE</name>
<proteinExistence type="predicted"/>
<protein>
    <submittedName>
        <fullName evidence="7">Uncharacterized protein</fullName>
    </submittedName>
</protein>